<feature type="chain" id="PRO_5005127241" description="Laccase" evidence="12">
    <location>
        <begin position="20"/>
        <end position="582"/>
    </location>
</feature>
<dbReference type="CDD" id="cd13849">
    <property type="entry name" value="CuRO_1_LCC_plant"/>
    <property type="match status" value="1"/>
</dbReference>
<dbReference type="PANTHER" id="PTHR11709">
    <property type="entry name" value="MULTI-COPPER OXIDASE"/>
    <property type="match status" value="1"/>
</dbReference>
<evidence type="ECO:0000256" key="10">
    <source>
        <dbReference type="ARBA" id="ARBA00023008"/>
    </source>
</evidence>
<dbReference type="STRING" id="88036.D8QV05"/>
<proteinExistence type="inferred from homology"/>
<keyword evidence="6 12" id="KW-0964">Secreted</keyword>
<dbReference type="GO" id="GO:0005507">
    <property type="term" value="F:copper ion binding"/>
    <property type="evidence" value="ECO:0007669"/>
    <property type="project" value="InterPro"/>
</dbReference>
<dbReference type="PROSITE" id="PS00079">
    <property type="entry name" value="MULTICOPPER_OXIDASE1"/>
    <property type="match status" value="1"/>
</dbReference>
<dbReference type="eggNOG" id="KOG1263">
    <property type="taxonomic scope" value="Eukaryota"/>
</dbReference>
<dbReference type="InterPro" id="IPR034289">
    <property type="entry name" value="CuRO_3_LCC"/>
</dbReference>
<dbReference type="EC" id="1.10.3.2" evidence="4 12"/>
<evidence type="ECO:0000313" key="17">
    <source>
        <dbReference type="Proteomes" id="UP000001514"/>
    </source>
</evidence>
<dbReference type="PROSITE" id="PS00080">
    <property type="entry name" value="MULTICOPPER_OXIDASE2"/>
    <property type="match status" value="1"/>
</dbReference>
<evidence type="ECO:0000259" key="14">
    <source>
        <dbReference type="Pfam" id="PF07731"/>
    </source>
</evidence>
<keyword evidence="10 12" id="KW-0186">Copper</keyword>
<dbReference type="GO" id="GO:0052716">
    <property type="term" value="F:hydroquinone:oxygen oxidoreductase activity"/>
    <property type="evidence" value="ECO:0007669"/>
    <property type="project" value="UniProtKB-EC"/>
</dbReference>
<dbReference type="InterPro" id="IPR017761">
    <property type="entry name" value="Laccase"/>
</dbReference>
<evidence type="ECO:0000256" key="5">
    <source>
        <dbReference type="ARBA" id="ARBA00022523"/>
    </source>
</evidence>
<feature type="domain" description="Plastocyanin-like" evidence="13">
    <location>
        <begin position="176"/>
        <end position="327"/>
    </location>
</feature>
<sequence length="582" mass="64414">MLVPIFSAILLSFSLASHANPVEIERFYEFNVSLSSCVVLRALEVFSLQITRSQVTRLCSTKNIVNVNGQFPGPEIHLDEGDMLVVKVNNQVPENITLHWHGVFQNRTGWYDGPAYVTQCPIQSGSSYTYKFVIKNQRGTLWWHAHIRWMRATVYGALIIHPRPGSSFPFPAPDAEVPILLGEWWQSDVQAVLNQALASGGGPNVSDAFTINGLPGPLYNCSGNDVYALDVEQGKTYLLRIINAAMNTDLFFGIANHKLTVVEADASYQQPFETDYIVITPGQTTNVLFTADQTPGQYFMAASAYAAAVPQNPFDNTTTAGIIRYKSSPSSFFSGLPRLPAFNDTRKVVSFNSKLRGLLTEELPTVPVKVDRHLFFTVGLNREDCPRGAPNSSCQGNGGRFAASINNITYVSPRSSILGAYYTNKLMNVFTKDFSTKPPVKFDYTGRPLRNLNSKNGTKARIIPYGSSVQIILQGTSLVNAESHPIHLHGYDFFIVGQGFGNYKKKYQANFNLVDPPLRNTISVPLKGWAAIRLIANNPGVWFMHCHLDIHTTWGLDTVLIVENGEGPLQSIQAPPPDYPRC</sequence>
<evidence type="ECO:0000259" key="15">
    <source>
        <dbReference type="Pfam" id="PF07732"/>
    </source>
</evidence>
<keyword evidence="17" id="KW-1185">Reference proteome</keyword>
<feature type="domain" description="Plastocyanin-like" evidence="14">
    <location>
        <begin position="434"/>
        <end position="565"/>
    </location>
</feature>
<dbReference type="CDD" id="cd13897">
    <property type="entry name" value="CuRO_3_LCC_plant"/>
    <property type="match status" value="1"/>
</dbReference>
<dbReference type="KEGG" id="smo:SELMODRAFT_78404"/>
<comment type="similarity">
    <text evidence="3 12">Belongs to the multicopper oxidase family.</text>
</comment>
<dbReference type="InterPro" id="IPR045087">
    <property type="entry name" value="Cu-oxidase_fam"/>
</dbReference>
<evidence type="ECO:0000256" key="12">
    <source>
        <dbReference type="RuleBase" id="RU361119"/>
    </source>
</evidence>
<dbReference type="HOGENOM" id="CLU_006504_6_3_1"/>
<dbReference type="PANTHER" id="PTHR11709:SF522">
    <property type="entry name" value="LACCASE-4"/>
    <property type="match status" value="1"/>
</dbReference>
<keyword evidence="8 12" id="KW-0677">Repeat</keyword>
<dbReference type="InterPro" id="IPR011706">
    <property type="entry name" value="Cu-oxidase_C"/>
</dbReference>
<evidence type="ECO:0000256" key="7">
    <source>
        <dbReference type="ARBA" id="ARBA00022723"/>
    </source>
</evidence>
<feature type="domain" description="Plastocyanin-like" evidence="15">
    <location>
        <begin position="50"/>
        <end position="163"/>
    </location>
</feature>
<gene>
    <name evidence="16" type="ORF">SELMODRAFT_78404</name>
</gene>
<dbReference type="InterPro" id="IPR034285">
    <property type="entry name" value="CuRO_2_LCC"/>
</dbReference>
<evidence type="ECO:0000256" key="8">
    <source>
        <dbReference type="ARBA" id="ARBA00022737"/>
    </source>
</evidence>
<dbReference type="Pfam" id="PF07731">
    <property type="entry name" value="Cu-oxidase_2"/>
    <property type="match status" value="1"/>
</dbReference>
<dbReference type="FunFam" id="2.60.40.420:FF:000049">
    <property type="entry name" value="Laccase"/>
    <property type="match status" value="1"/>
</dbReference>
<evidence type="ECO:0000256" key="6">
    <source>
        <dbReference type="ARBA" id="ARBA00022525"/>
    </source>
</evidence>
<dbReference type="NCBIfam" id="TIGR03389">
    <property type="entry name" value="laccase"/>
    <property type="match status" value="1"/>
</dbReference>
<dbReference type="EMBL" id="GL377567">
    <property type="protein sequence ID" value="EFJ36386.1"/>
    <property type="molecule type" value="Genomic_DNA"/>
</dbReference>
<dbReference type="InterPro" id="IPR033138">
    <property type="entry name" value="Cu_oxidase_CS"/>
</dbReference>
<dbReference type="InterPro" id="IPR002355">
    <property type="entry name" value="Cu_oxidase_Cu_BS"/>
</dbReference>
<dbReference type="OMA" id="CERYYLA"/>
<organism evidence="17">
    <name type="scientific">Selaginella moellendorffii</name>
    <name type="common">Spikemoss</name>
    <dbReference type="NCBI Taxonomy" id="88036"/>
    <lineage>
        <taxon>Eukaryota</taxon>
        <taxon>Viridiplantae</taxon>
        <taxon>Streptophyta</taxon>
        <taxon>Embryophyta</taxon>
        <taxon>Tracheophyta</taxon>
        <taxon>Lycopodiopsida</taxon>
        <taxon>Selaginellales</taxon>
        <taxon>Selaginellaceae</taxon>
        <taxon>Selaginella</taxon>
    </lineage>
</organism>
<dbReference type="InterPro" id="IPR011707">
    <property type="entry name" value="Cu-oxidase-like_N"/>
</dbReference>
<dbReference type="Pfam" id="PF00394">
    <property type="entry name" value="Cu-oxidase"/>
    <property type="match status" value="1"/>
</dbReference>
<dbReference type="SUPFAM" id="SSF49503">
    <property type="entry name" value="Cupredoxins"/>
    <property type="match status" value="3"/>
</dbReference>
<dbReference type="FunCoup" id="D8QV05">
    <property type="interactions" value="86"/>
</dbReference>
<dbReference type="AlphaFoldDB" id="D8QV05"/>
<keyword evidence="5 12" id="KW-0052">Apoplast</keyword>
<accession>D8QV05</accession>
<dbReference type="InterPro" id="IPR034288">
    <property type="entry name" value="CuRO_1_LCC"/>
</dbReference>
<dbReference type="InParanoid" id="D8QV05"/>
<comment type="function">
    <text evidence="12">Lignin degradation and detoxification of lignin-derived products.</text>
</comment>
<reference evidence="16 17" key="1">
    <citation type="journal article" date="2011" name="Science">
        <title>The Selaginella genome identifies genetic changes associated with the evolution of vascular plants.</title>
        <authorList>
            <person name="Banks J.A."/>
            <person name="Nishiyama T."/>
            <person name="Hasebe M."/>
            <person name="Bowman J.L."/>
            <person name="Gribskov M."/>
            <person name="dePamphilis C."/>
            <person name="Albert V.A."/>
            <person name="Aono N."/>
            <person name="Aoyama T."/>
            <person name="Ambrose B.A."/>
            <person name="Ashton N.W."/>
            <person name="Axtell M.J."/>
            <person name="Barker E."/>
            <person name="Barker M.S."/>
            <person name="Bennetzen J.L."/>
            <person name="Bonawitz N.D."/>
            <person name="Chapple C."/>
            <person name="Cheng C."/>
            <person name="Correa L.G."/>
            <person name="Dacre M."/>
            <person name="DeBarry J."/>
            <person name="Dreyer I."/>
            <person name="Elias M."/>
            <person name="Engstrom E.M."/>
            <person name="Estelle M."/>
            <person name="Feng L."/>
            <person name="Finet C."/>
            <person name="Floyd S.K."/>
            <person name="Frommer W.B."/>
            <person name="Fujita T."/>
            <person name="Gramzow L."/>
            <person name="Gutensohn M."/>
            <person name="Harholt J."/>
            <person name="Hattori M."/>
            <person name="Heyl A."/>
            <person name="Hirai T."/>
            <person name="Hiwatashi Y."/>
            <person name="Ishikawa M."/>
            <person name="Iwata M."/>
            <person name="Karol K.G."/>
            <person name="Koehler B."/>
            <person name="Kolukisaoglu U."/>
            <person name="Kubo M."/>
            <person name="Kurata T."/>
            <person name="Lalonde S."/>
            <person name="Li K."/>
            <person name="Li Y."/>
            <person name="Litt A."/>
            <person name="Lyons E."/>
            <person name="Manning G."/>
            <person name="Maruyama T."/>
            <person name="Michael T.P."/>
            <person name="Mikami K."/>
            <person name="Miyazaki S."/>
            <person name="Morinaga S."/>
            <person name="Murata T."/>
            <person name="Mueller-Roeber B."/>
            <person name="Nelson D.R."/>
            <person name="Obara M."/>
            <person name="Oguri Y."/>
            <person name="Olmstead R.G."/>
            <person name="Onodera N."/>
            <person name="Petersen B.L."/>
            <person name="Pils B."/>
            <person name="Prigge M."/>
            <person name="Rensing S.A."/>
            <person name="Riano-Pachon D.M."/>
            <person name="Roberts A.W."/>
            <person name="Sato Y."/>
            <person name="Scheller H.V."/>
            <person name="Schulz B."/>
            <person name="Schulz C."/>
            <person name="Shakirov E.V."/>
            <person name="Shibagaki N."/>
            <person name="Shinohara N."/>
            <person name="Shippen D.E."/>
            <person name="Soerensen I."/>
            <person name="Sotooka R."/>
            <person name="Sugimoto N."/>
            <person name="Sugita M."/>
            <person name="Sumikawa N."/>
            <person name="Tanurdzic M."/>
            <person name="Theissen G."/>
            <person name="Ulvskov P."/>
            <person name="Wakazuki S."/>
            <person name="Weng J.K."/>
            <person name="Willats W.W."/>
            <person name="Wipf D."/>
            <person name="Wolf P.G."/>
            <person name="Yang L."/>
            <person name="Zimmer A.D."/>
            <person name="Zhu Q."/>
            <person name="Mitros T."/>
            <person name="Hellsten U."/>
            <person name="Loque D."/>
            <person name="Otillar R."/>
            <person name="Salamov A."/>
            <person name="Schmutz J."/>
            <person name="Shapiro H."/>
            <person name="Lindquist E."/>
            <person name="Lucas S."/>
            <person name="Rokhsar D."/>
            <person name="Grigoriev I.V."/>
        </authorList>
    </citation>
    <scope>NUCLEOTIDE SEQUENCE [LARGE SCALE GENOMIC DNA]</scope>
</reference>
<comment type="subcellular location">
    <subcellularLocation>
        <location evidence="2 12">Secreted</location>
        <location evidence="2 12">Extracellular space</location>
        <location evidence="2 12">Apoplast</location>
    </subcellularLocation>
</comment>
<evidence type="ECO:0000256" key="4">
    <source>
        <dbReference type="ARBA" id="ARBA00012297"/>
    </source>
</evidence>
<keyword evidence="9 12" id="KW-0560">Oxidoreductase</keyword>
<dbReference type="GO" id="GO:0016491">
    <property type="term" value="F:oxidoreductase activity"/>
    <property type="evidence" value="ECO:0000318"/>
    <property type="project" value="GO_Central"/>
</dbReference>
<evidence type="ECO:0000256" key="9">
    <source>
        <dbReference type="ARBA" id="ARBA00023002"/>
    </source>
</evidence>
<dbReference type="Gene3D" id="2.60.40.420">
    <property type="entry name" value="Cupredoxins - blue copper proteins"/>
    <property type="match status" value="3"/>
</dbReference>
<feature type="signal peptide" evidence="12">
    <location>
        <begin position="1"/>
        <end position="19"/>
    </location>
</feature>
<evidence type="ECO:0000313" key="16">
    <source>
        <dbReference type="EMBL" id="EFJ36386.1"/>
    </source>
</evidence>
<dbReference type="Proteomes" id="UP000001514">
    <property type="component" value="Unassembled WGS sequence"/>
</dbReference>
<dbReference type="InterPro" id="IPR001117">
    <property type="entry name" value="Cu-oxidase_2nd"/>
</dbReference>
<dbReference type="GO" id="GO:0048046">
    <property type="term" value="C:apoplast"/>
    <property type="evidence" value="ECO:0007669"/>
    <property type="project" value="UniProtKB-SubCell"/>
</dbReference>
<protein>
    <recommendedName>
        <fullName evidence="4 12">Laccase</fullName>
        <ecNumber evidence="4 12">1.10.3.2</ecNumber>
    </recommendedName>
    <alternativeName>
        <fullName evidence="12">Benzenediol:oxygen oxidoreductase</fullName>
    </alternativeName>
    <alternativeName>
        <fullName evidence="12">Diphenol oxidase</fullName>
    </alternativeName>
    <alternativeName>
        <fullName evidence="12">Urishiol oxidase</fullName>
    </alternativeName>
</protein>
<comment type="cofactor">
    <cofactor evidence="12">
        <name>Cu cation</name>
        <dbReference type="ChEBI" id="CHEBI:23378"/>
    </cofactor>
    <text evidence="12">Binds 4 Cu cations per monomer.</text>
</comment>
<evidence type="ECO:0000256" key="2">
    <source>
        <dbReference type="ARBA" id="ARBA00004271"/>
    </source>
</evidence>
<evidence type="ECO:0000256" key="3">
    <source>
        <dbReference type="ARBA" id="ARBA00010609"/>
    </source>
</evidence>
<dbReference type="Gramene" id="EFJ36386">
    <property type="protein sequence ID" value="EFJ36386"/>
    <property type="gene ID" value="SELMODRAFT_78404"/>
</dbReference>
<keyword evidence="11 12" id="KW-0439">Lignin degradation</keyword>
<keyword evidence="7 12" id="KW-0479">Metal-binding</keyword>
<dbReference type="GO" id="GO:0046274">
    <property type="term" value="P:lignin catabolic process"/>
    <property type="evidence" value="ECO:0007669"/>
    <property type="project" value="UniProtKB-KW"/>
</dbReference>
<keyword evidence="12" id="KW-0732">Signal</keyword>
<evidence type="ECO:0000256" key="11">
    <source>
        <dbReference type="ARBA" id="ARBA00023185"/>
    </source>
</evidence>
<dbReference type="InterPro" id="IPR008972">
    <property type="entry name" value="Cupredoxin"/>
</dbReference>
<comment type="catalytic activity">
    <reaction evidence="1 12">
        <text>4 hydroquinone + O2 = 4 benzosemiquinone + 2 H2O</text>
        <dbReference type="Rhea" id="RHEA:11276"/>
        <dbReference type="ChEBI" id="CHEBI:15377"/>
        <dbReference type="ChEBI" id="CHEBI:15379"/>
        <dbReference type="ChEBI" id="CHEBI:17594"/>
        <dbReference type="ChEBI" id="CHEBI:17977"/>
        <dbReference type="EC" id="1.10.3.2"/>
    </reaction>
</comment>
<dbReference type="CDD" id="cd13875">
    <property type="entry name" value="CuRO_2_LCC_plant"/>
    <property type="match status" value="1"/>
</dbReference>
<evidence type="ECO:0000259" key="13">
    <source>
        <dbReference type="Pfam" id="PF00394"/>
    </source>
</evidence>
<dbReference type="Pfam" id="PF07732">
    <property type="entry name" value="Cu-oxidase_3"/>
    <property type="match status" value="1"/>
</dbReference>
<name>D8QV05_SELML</name>
<evidence type="ECO:0000256" key="1">
    <source>
        <dbReference type="ARBA" id="ARBA00000349"/>
    </source>
</evidence>